<dbReference type="Pfam" id="PF00474">
    <property type="entry name" value="SSF"/>
    <property type="match status" value="1"/>
</dbReference>
<evidence type="ECO:0000256" key="12">
    <source>
        <dbReference type="SAM" id="Phobius"/>
    </source>
</evidence>
<keyword evidence="7" id="KW-0915">Sodium</keyword>
<dbReference type="NCBIfam" id="TIGR00813">
    <property type="entry name" value="sss"/>
    <property type="match status" value="1"/>
</dbReference>
<dbReference type="Gene3D" id="1.20.1730.10">
    <property type="entry name" value="Sodium/glucose cotransporter"/>
    <property type="match status" value="1"/>
</dbReference>
<evidence type="ECO:0000256" key="1">
    <source>
        <dbReference type="ARBA" id="ARBA00004651"/>
    </source>
</evidence>
<keyword evidence="5 12" id="KW-0812">Transmembrane</keyword>
<dbReference type="GO" id="GO:0015293">
    <property type="term" value="F:symporter activity"/>
    <property type="evidence" value="ECO:0007669"/>
    <property type="project" value="TreeGrafter"/>
</dbReference>
<feature type="transmembrane region" description="Helical" evidence="12">
    <location>
        <begin position="318"/>
        <end position="344"/>
    </location>
</feature>
<keyword evidence="3" id="KW-0813">Transport</keyword>
<evidence type="ECO:0000256" key="9">
    <source>
        <dbReference type="ARBA" id="ARBA00023136"/>
    </source>
</evidence>
<dbReference type="InterPro" id="IPR001734">
    <property type="entry name" value="Na/solute_symporter"/>
</dbReference>
<feature type="transmembrane region" description="Helical" evidence="12">
    <location>
        <begin position="123"/>
        <end position="141"/>
    </location>
</feature>
<evidence type="ECO:0000256" key="6">
    <source>
        <dbReference type="ARBA" id="ARBA00022989"/>
    </source>
</evidence>
<evidence type="ECO:0000256" key="5">
    <source>
        <dbReference type="ARBA" id="ARBA00022692"/>
    </source>
</evidence>
<evidence type="ECO:0000313" key="13">
    <source>
        <dbReference type="EMBL" id="KAK8746649.1"/>
    </source>
</evidence>
<comment type="caution">
    <text evidence="13">The sequence shown here is derived from an EMBL/GenBank/DDBJ whole genome shotgun (WGS) entry which is preliminary data.</text>
</comment>
<dbReference type="Proteomes" id="UP001445076">
    <property type="component" value="Unassembled WGS sequence"/>
</dbReference>
<evidence type="ECO:0008006" key="15">
    <source>
        <dbReference type="Google" id="ProtNLM"/>
    </source>
</evidence>
<comment type="subcellular location">
    <subcellularLocation>
        <location evidence="1">Cell membrane</location>
        <topology evidence="1">Multi-pass membrane protein</topology>
    </subcellularLocation>
</comment>
<dbReference type="EMBL" id="JARKIK010000017">
    <property type="protein sequence ID" value="KAK8746649.1"/>
    <property type="molecule type" value="Genomic_DNA"/>
</dbReference>
<feature type="transmembrane region" description="Helical" evidence="12">
    <location>
        <begin position="153"/>
        <end position="175"/>
    </location>
</feature>
<keyword evidence="14" id="KW-1185">Reference proteome</keyword>
<keyword evidence="4" id="KW-1003">Cell membrane</keyword>
<dbReference type="AlphaFoldDB" id="A0AAW0Y1K7"/>
<sequence>MALGILDIVLLVLSIVASAAIGVYYGIKGLKSTPLEYLLGGRSMKPLPLALSMMVGTVSAITIMGNAGEMYVYGTQLWIMDLGIVLGLVIVAKVFIPIMYPLHMVSMYEYVEKRFKSRWLRQATVMLQLLGGYFFIGFLLYPPSIALKFFTGLSIITNIIIIGATCTLYSAFGGVKAVVYADVLQSLVMIAGVLTIVIQGSIIIGGFDKVWDIAYHGNRIEFFNFDLNPYQRHSFWLCVVLGFFFTLGTYGVNQSQTQRYFSTGSIKQAQWVLYYAAMGMVFLRALIHLSGLVMYAHFKDCDPITAPHGSPDPSSVVVTYVLVVLTKIPGLSGLFVAAIYAAVLSSVSTQLNSMTALLWEDFLKVMPVFKNWSEVKIGGLQKVLVFAAGVLGIILGLAVSQLGRSFLRALFAINGALSGPLIGLFLTAVYLPWVNAKGASTGFVVAIILNIWIVIGQLTQPKAEYLPLSRDGCPNINTMTSTPLNLTITTTVAPNTTLVSHSTLPEEEMIHPLYGLSYCLNSLWGTLFCIVVAVIVTAITGSNSPDDVEENLVSPQSWTLFQKSLIIQGKEFFFKTILRRPSSVRDESERKAEDIEVKDPLHSSLESKEHLDNDIISRGAV</sequence>
<dbReference type="GO" id="GO:0006814">
    <property type="term" value="P:sodium ion transport"/>
    <property type="evidence" value="ECO:0007669"/>
    <property type="project" value="UniProtKB-KW"/>
</dbReference>
<dbReference type="PROSITE" id="PS50283">
    <property type="entry name" value="NA_SOLUT_SYMP_3"/>
    <property type="match status" value="1"/>
</dbReference>
<evidence type="ECO:0000256" key="4">
    <source>
        <dbReference type="ARBA" id="ARBA00022475"/>
    </source>
</evidence>
<feature type="transmembrane region" description="Helical" evidence="12">
    <location>
        <begin position="522"/>
        <end position="541"/>
    </location>
</feature>
<feature type="transmembrane region" description="Helical" evidence="12">
    <location>
        <begin position="187"/>
        <end position="207"/>
    </location>
</feature>
<evidence type="ECO:0000256" key="2">
    <source>
        <dbReference type="ARBA" id="ARBA00006434"/>
    </source>
</evidence>
<evidence type="ECO:0000313" key="14">
    <source>
        <dbReference type="Proteomes" id="UP001445076"/>
    </source>
</evidence>
<feature type="transmembrane region" description="Helical" evidence="12">
    <location>
        <begin position="272"/>
        <end position="298"/>
    </location>
</feature>
<evidence type="ECO:0000256" key="11">
    <source>
        <dbReference type="RuleBase" id="RU362091"/>
    </source>
</evidence>
<feature type="transmembrane region" description="Helical" evidence="12">
    <location>
        <begin position="47"/>
        <end position="65"/>
    </location>
</feature>
<feature type="transmembrane region" description="Helical" evidence="12">
    <location>
        <begin position="6"/>
        <end position="27"/>
    </location>
</feature>
<reference evidence="13 14" key="1">
    <citation type="journal article" date="2024" name="BMC Genomics">
        <title>Genome assembly of redclaw crayfish (Cherax quadricarinatus) provides insights into its immune adaptation and hypoxia tolerance.</title>
        <authorList>
            <person name="Liu Z."/>
            <person name="Zheng J."/>
            <person name="Li H."/>
            <person name="Fang K."/>
            <person name="Wang S."/>
            <person name="He J."/>
            <person name="Zhou D."/>
            <person name="Weng S."/>
            <person name="Chi M."/>
            <person name="Gu Z."/>
            <person name="He J."/>
            <person name="Li F."/>
            <person name="Wang M."/>
        </authorList>
    </citation>
    <scope>NUCLEOTIDE SEQUENCE [LARGE SCALE GENOMIC DNA]</scope>
    <source>
        <strain evidence="13">ZL_2023a</strain>
    </source>
</reference>
<dbReference type="InterPro" id="IPR051163">
    <property type="entry name" value="Sodium:Solute_Symporter_SSF"/>
</dbReference>
<feature type="transmembrane region" description="Helical" evidence="12">
    <location>
        <begin position="383"/>
        <end position="403"/>
    </location>
</feature>
<dbReference type="PANTHER" id="PTHR42985:SF40">
    <property type="entry name" value="LD47995P-RELATED"/>
    <property type="match status" value="1"/>
</dbReference>
<feature type="transmembrane region" description="Helical" evidence="12">
    <location>
        <begin position="77"/>
        <end position="102"/>
    </location>
</feature>
<keyword evidence="10" id="KW-0739">Sodium transport</keyword>
<keyword evidence="6 12" id="KW-1133">Transmembrane helix</keyword>
<dbReference type="PANTHER" id="PTHR42985">
    <property type="entry name" value="SODIUM-COUPLED MONOCARBOXYLATE TRANSPORTER"/>
    <property type="match status" value="1"/>
</dbReference>
<name>A0AAW0Y1K7_CHEQU</name>
<evidence type="ECO:0000256" key="7">
    <source>
        <dbReference type="ARBA" id="ARBA00023053"/>
    </source>
</evidence>
<evidence type="ECO:0000256" key="8">
    <source>
        <dbReference type="ARBA" id="ARBA00023065"/>
    </source>
</evidence>
<gene>
    <name evidence="13" type="ORF">OTU49_017122</name>
</gene>
<protein>
    <recommendedName>
        <fullName evidence="15">Sodium-coupled monocarboxylate transporter 1</fullName>
    </recommendedName>
</protein>
<organism evidence="13 14">
    <name type="scientific">Cherax quadricarinatus</name>
    <name type="common">Australian red claw crayfish</name>
    <dbReference type="NCBI Taxonomy" id="27406"/>
    <lineage>
        <taxon>Eukaryota</taxon>
        <taxon>Metazoa</taxon>
        <taxon>Ecdysozoa</taxon>
        <taxon>Arthropoda</taxon>
        <taxon>Crustacea</taxon>
        <taxon>Multicrustacea</taxon>
        <taxon>Malacostraca</taxon>
        <taxon>Eumalacostraca</taxon>
        <taxon>Eucarida</taxon>
        <taxon>Decapoda</taxon>
        <taxon>Pleocyemata</taxon>
        <taxon>Astacidea</taxon>
        <taxon>Parastacoidea</taxon>
        <taxon>Parastacidae</taxon>
        <taxon>Cherax</taxon>
    </lineage>
</organism>
<accession>A0AAW0Y1K7</accession>
<feature type="transmembrane region" description="Helical" evidence="12">
    <location>
        <begin position="233"/>
        <end position="252"/>
    </location>
</feature>
<evidence type="ECO:0000256" key="3">
    <source>
        <dbReference type="ARBA" id="ARBA00022448"/>
    </source>
</evidence>
<dbReference type="InterPro" id="IPR038377">
    <property type="entry name" value="Na/Glc_symporter_sf"/>
</dbReference>
<evidence type="ECO:0000256" key="10">
    <source>
        <dbReference type="ARBA" id="ARBA00023201"/>
    </source>
</evidence>
<dbReference type="GO" id="GO:0005886">
    <property type="term" value="C:plasma membrane"/>
    <property type="evidence" value="ECO:0007669"/>
    <property type="project" value="UniProtKB-SubCell"/>
</dbReference>
<feature type="transmembrane region" description="Helical" evidence="12">
    <location>
        <begin position="438"/>
        <end position="458"/>
    </location>
</feature>
<keyword evidence="9 12" id="KW-0472">Membrane</keyword>
<proteinExistence type="inferred from homology"/>
<feature type="transmembrane region" description="Helical" evidence="12">
    <location>
        <begin position="409"/>
        <end position="431"/>
    </location>
</feature>
<keyword evidence="8" id="KW-0406">Ion transport</keyword>
<comment type="similarity">
    <text evidence="2 11">Belongs to the sodium:solute symporter (SSF) (TC 2.A.21) family.</text>
</comment>